<proteinExistence type="predicted"/>
<accession>S4PUR7</accession>
<sequence>MEVIKNPLIKQNITDFTKAGMKTKILVIKPINRSADRINNLNAPLKFQTIKLKDPSKSNANNEEIKS</sequence>
<dbReference type="AlphaFoldDB" id="S4PUR7"/>
<reference evidence="1" key="1">
    <citation type="journal article" date="2013" name="BMC Genomics">
        <title>Unscrambling butterfly oogenesis.</title>
        <authorList>
            <person name="Carter J.M."/>
            <person name="Baker S.C."/>
            <person name="Pink R."/>
            <person name="Carter D.R."/>
            <person name="Collins A."/>
            <person name="Tomlin J."/>
            <person name="Gibbs M."/>
            <person name="Breuker C.J."/>
        </authorList>
    </citation>
    <scope>NUCLEOTIDE SEQUENCE</scope>
    <source>
        <tissue evidence="1">Ovary</tissue>
    </source>
</reference>
<dbReference type="EMBL" id="GAIX01009818">
    <property type="protein sequence ID" value="JAA82742.1"/>
    <property type="molecule type" value="Transcribed_RNA"/>
</dbReference>
<reference evidence="1" key="2">
    <citation type="submission" date="2013-05" db="EMBL/GenBank/DDBJ databases">
        <authorList>
            <person name="Carter J.-M."/>
            <person name="Baker S.C."/>
            <person name="Pink R."/>
            <person name="Carter D.R.F."/>
            <person name="Collins A."/>
            <person name="Tomlin J."/>
            <person name="Gibbs M."/>
            <person name="Breuker C.J."/>
        </authorList>
    </citation>
    <scope>NUCLEOTIDE SEQUENCE</scope>
    <source>
        <tissue evidence="1">Ovary</tissue>
    </source>
</reference>
<name>S4PUR7_9NEOP</name>
<protein>
    <submittedName>
        <fullName evidence="1">Uncharacterized protein</fullName>
    </submittedName>
</protein>
<organism evidence="1">
    <name type="scientific">Pararge aegeria</name>
    <name type="common">speckled wood butterfly</name>
    <dbReference type="NCBI Taxonomy" id="116150"/>
    <lineage>
        <taxon>Eukaryota</taxon>
        <taxon>Metazoa</taxon>
        <taxon>Ecdysozoa</taxon>
        <taxon>Arthropoda</taxon>
        <taxon>Hexapoda</taxon>
        <taxon>Insecta</taxon>
        <taxon>Pterygota</taxon>
        <taxon>Neoptera</taxon>
        <taxon>Endopterygota</taxon>
        <taxon>Lepidoptera</taxon>
        <taxon>Glossata</taxon>
        <taxon>Ditrysia</taxon>
        <taxon>Papilionoidea</taxon>
        <taxon>Nymphalidae</taxon>
        <taxon>Satyrinae</taxon>
        <taxon>Satyrini</taxon>
        <taxon>Parargina</taxon>
        <taxon>Pararge</taxon>
    </lineage>
</organism>
<evidence type="ECO:0000313" key="1">
    <source>
        <dbReference type="EMBL" id="JAA82742.1"/>
    </source>
</evidence>
<feature type="non-terminal residue" evidence="1">
    <location>
        <position position="67"/>
    </location>
</feature>